<evidence type="ECO:0000313" key="8">
    <source>
        <dbReference type="Proteomes" id="UP000429523"/>
    </source>
</evidence>
<evidence type="ECO:0000313" key="14">
    <source>
        <dbReference type="Proteomes" id="UP000488956"/>
    </source>
</evidence>
<evidence type="ECO:0000313" key="12">
    <source>
        <dbReference type="Proteomes" id="UP000460718"/>
    </source>
</evidence>
<accession>A0A6A3YCV7</accession>
<protein>
    <submittedName>
        <fullName evidence="5">Uncharacterized protein</fullName>
    </submittedName>
</protein>
<dbReference type="EMBL" id="QXGA01000406">
    <property type="protein sequence ID" value="KAE9146450.1"/>
    <property type="molecule type" value="Genomic_DNA"/>
</dbReference>
<evidence type="ECO:0000313" key="9">
    <source>
        <dbReference type="Proteomes" id="UP000433483"/>
    </source>
</evidence>
<dbReference type="Proteomes" id="UP000437068">
    <property type="component" value="Unassembled WGS sequence"/>
</dbReference>
<dbReference type="EMBL" id="QXGE01000834">
    <property type="protein sequence ID" value="KAE9302789.1"/>
    <property type="molecule type" value="Genomic_DNA"/>
</dbReference>
<reference evidence="8 9" key="1">
    <citation type="submission" date="2018-08" db="EMBL/GenBank/DDBJ databases">
        <title>Genomic investigation of the strawberry pathogen Phytophthora fragariae indicates pathogenicity is determined by transcriptional variation in three key races.</title>
        <authorList>
            <person name="Adams T.M."/>
            <person name="Armitage A.D."/>
            <person name="Sobczyk M.K."/>
            <person name="Bates H.J."/>
            <person name="Dunwell J.M."/>
            <person name="Nellist C.F."/>
            <person name="Harrison R.J."/>
        </authorList>
    </citation>
    <scope>NUCLEOTIDE SEQUENCE [LARGE SCALE GENOMIC DNA]</scope>
    <source>
        <strain evidence="7 10">A4</strain>
        <strain evidence="6 13">BC-23</strain>
        <strain evidence="5 9">NOV-27</strain>
        <strain evidence="4 11">NOV-5</strain>
        <strain evidence="1 8">NOV-9</strain>
        <strain evidence="3 14">ONT-3</strain>
        <strain evidence="2 12">SCRP245</strain>
    </source>
</reference>
<comment type="caution">
    <text evidence="5">The sequence shown here is derived from an EMBL/GenBank/DDBJ whole genome shotgun (WGS) entry which is preliminary data.</text>
</comment>
<dbReference type="Proteomes" id="UP000488956">
    <property type="component" value="Unassembled WGS sequence"/>
</dbReference>
<dbReference type="EMBL" id="QXGC01000389">
    <property type="protein sequence ID" value="KAE9238134.1"/>
    <property type="molecule type" value="Genomic_DNA"/>
</dbReference>
<evidence type="ECO:0000313" key="4">
    <source>
        <dbReference type="EMBL" id="KAE9146450.1"/>
    </source>
</evidence>
<dbReference type="EMBL" id="QXFX01000420">
    <property type="protein sequence ID" value="KAE9116393.1"/>
    <property type="molecule type" value="Genomic_DNA"/>
</dbReference>
<evidence type="ECO:0000313" key="6">
    <source>
        <dbReference type="EMBL" id="KAE9238134.1"/>
    </source>
</evidence>
<evidence type="ECO:0000313" key="1">
    <source>
        <dbReference type="EMBL" id="KAE8940183.1"/>
    </source>
</evidence>
<sequence>MLELVVVAAKPASLPYYLTLVGGCWDPRGELSARGGGHEGDVRGVVRTREGGTVLWPVICVVSACAGYLLSGEIRAGKFIRSISAEYYF</sequence>
<evidence type="ECO:0000313" key="7">
    <source>
        <dbReference type="EMBL" id="KAE9302789.1"/>
    </source>
</evidence>
<evidence type="ECO:0000313" key="10">
    <source>
        <dbReference type="Proteomes" id="UP000437068"/>
    </source>
</evidence>
<dbReference type="Proteomes" id="UP000429523">
    <property type="component" value="Unassembled WGS sequence"/>
</dbReference>
<evidence type="ECO:0000313" key="2">
    <source>
        <dbReference type="EMBL" id="KAE9002328.1"/>
    </source>
</evidence>
<evidence type="ECO:0000313" key="11">
    <source>
        <dbReference type="Proteomes" id="UP000440732"/>
    </source>
</evidence>
<evidence type="ECO:0000313" key="5">
    <source>
        <dbReference type="EMBL" id="KAE9216142.1"/>
    </source>
</evidence>
<proteinExistence type="predicted"/>
<dbReference type="EMBL" id="QXGF01000442">
    <property type="protein sequence ID" value="KAE8940183.1"/>
    <property type="molecule type" value="Genomic_DNA"/>
</dbReference>
<gene>
    <name evidence="7" type="ORF">PF001_g13860</name>
    <name evidence="6" type="ORF">PF004_g8397</name>
    <name evidence="5" type="ORF">PF005_g9188</name>
    <name evidence="4" type="ORF">PF006_g8780</name>
    <name evidence="1" type="ORF">PF009_g10009</name>
    <name evidence="3" type="ORF">PF010_g8986</name>
    <name evidence="2" type="ORF">PF011_g13367</name>
</gene>
<organism evidence="5 9">
    <name type="scientific">Phytophthora fragariae</name>
    <dbReference type="NCBI Taxonomy" id="53985"/>
    <lineage>
        <taxon>Eukaryota</taxon>
        <taxon>Sar</taxon>
        <taxon>Stramenopiles</taxon>
        <taxon>Oomycota</taxon>
        <taxon>Peronosporomycetes</taxon>
        <taxon>Peronosporales</taxon>
        <taxon>Peronosporaceae</taxon>
        <taxon>Phytophthora</taxon>
    </lineage>
</organism>
<evidence type="ECO:0000313" key="3">
    <source>
        <dbReference type="EMBL" id="KAE9116393.1"/>
    </source>
</evidence>
<dbReference type="Proteomes" id="UP000460718">
    <property type="component" value="Unassembled WGS sequence"/>
</dbReference>
<dbReference type="EMBL" id="QXFW01000819">
    <property type="protein sequence ID" value="KAE9002328.1"/>
    <property type="molecule type" value="Genomic_DNA"/>
</dbReference>
<dbReference type="Proteomes" id="UP000476176">
    <property type="component" value="Unassembled WGS sequence"/>
</dbReference>
<dbReference type="Proteomes" id="UP000433483">
    <property type="component" value="Unassembled WGS sequence"/>
</dbReference>
<dbReference type="AlphaFoldDB" id="A0A6A3YCV7"/>
<evidence type="ECO:0000313" key="13">
    <source>
        <dbReference type="Proteomes" id="UP000476176"/>
    </source>
</evidence>
<dbReference type="Proteomes" id="UP000440732">
    <property type="component" value="Unassembled WGS sequence"/>
</dbReference>
<dbReference type="EMBL" id="QXGB01000409">
    <property type="protein sequence ID" value="KAE9216142.1"/>
    <property type="molecule type" value="Genomic_DNA"/>
</dbReference>
<name>A0A6A3YCV7_9STRA</name>
<keyword evidence="9" id="KW-1185">Reference proteome</keyword>